<reference evidence="6" key="1">
    <citation type="submission" date="2021-08" db="EMBL/GenBank/DDBJ databases">
        <title>WGS assembly of Ceratopteris richardii.</title>
        <authorList>
            <person name="Marchant D.B."/>
            <person name="Chen G."/>
            <person name="Jenkins J."/>
            <person name="Shu S."/>
            <person name="Leebens-Mack J."/>
            <person name="Grimwood J."/>
            <person name="Schmutz J."/>
            <person name="Soltis P."/>
            <person name="Soltis D."/>
            <person name="Chen Z.-H."/>
        </authorList>
    </citation>
    <scope>NUCLEOTIDE SEQUENCE</scope>
    <source>
        <strain evidence="6">Whitten #5841</strain>
        <tissue evidence="6">Leaf</tissue>
    </source>
</reference>
<comment type="similarity">
    <text evidence="1 4">Belongs to the glycosyl hydrolase 1 family.</text>
</comment>
<feature type="signal peptide" evidence="5">
    <location>
        <begin position="1"/>
        <end position="24"/>
    </location>
</feature>
<sequence>MGRRVLYAVFFLFRASLLLHQSCCSRSFRTSTSEATRRRNSWMPTSLSLSDDDYSSLFPNGTGVSRSDFPSDFLFGAITSAMKHEGAELVDGKSLNIWDQYARNVRGASLDGSIPGECGDNYYQYSEDHDLVVGLGMNAYRMSIAWSRIYPNSSGVVNQIAIEHYNKVIDDALDKGLELFVTLWTQDHPHYIDNTYMGPLNYTFVEDFVTYANTCFAAFGDRVKYWITFDEPNDYAGLAYATNQNPPGRCTSGIENYGKCWEGDSGTEPYTVGHHLLLAHAEAVNLYRTSYQESQNGSIGITLWHRWFEPLTNTSSDLAASQRATDFLLGWFLDPILYGDYPASMKEYAGDRLPEFSSEESAKLNGSIDFLGLNVITAFYAYEYDFYEEDYPNTTCYYLDPKAAMTGERDGVAIGVGDHDYAVPWIIRKTLEYIKYKYNNFPSYITQIGWGIELSSDEDENLNDDQRVEYFMTYYQQLLAAVEEGANVKGVFAWSLLDGFEFNLGMQIRLGIHYVDDSFNRYAKKSAKWFKAMLADNSTSDST</sequence>
<gene>
    <name evidence="6" type="ORF">KP509_13G014200</name>
</gene>
<dbReference type="EMBL" id="CM035418">
    <property type="protein sequence ID" value="KAH7420603.1"/>
    <property type="molecule type" value="Genomic_DNA"/>
</dbReference>
<dbReference type="PANTHER" id="PTHR10353:SF36">
    <property type="entry name" value="LP05116P"/>
    <property type="match status" value="1"/>
</dbReference>
<evidence type="ECO:0000256" key="4">
    <source>
        <dbReference type="RuleBase" id="RU003690"/>
    </source>
</evidence>
<keyword evidence="7" id="KW-1185">Reference proteome</keyword>
<keyword evidence="5" id="KW-0732">Signal</keyword>
<evidence type="ECO:0000313" key="7">
    <source>
        <dbReference type="Proteomes" id="UP000825935"/>
    </source>
</evidence>
<dbReference type="OMA" id="VEFFATY"/>
<keyword evidence="2" id="KW-0378">Hydrolase</keyword>
<dbReference type="Proteomes" id="UP000825935">
    <property type="component" value="Chromosome 13"/>
</dbReference>
<protein>
    <recommendedName>
        <fullName evidence="8">Beta-glucosidase</fullName>
    </recommendedName>
</protein>
<name>A0A8T2TFI4_CERRI</name>
<dbReference type="EMBL" id="CM035418">
    <property type="protein sequence ID" value="KAH7420602.1"/>
    <property type="molecule type" value="Genomic_DNA"/>
</dbReference>
<dbReference type="Gene3D" id="3.20.20.80">
    <property type="entry name" value="Glycosidases"/>
    <property type="match status" value="1"/>
</dbReference>
<dbReference type="GO" id="GO:0008422">
    <property type="term" value="F:beta-glucosidase activity"/>
    <property type="evidence" value="ECO:0007669"/>
    <property type="project" value="TreeGrafter"/>
</dbReference>
<dbReference type="PANTHER" id="PTHR10353">
    <property type="entry name" value="GLYCOSYL HYDROLASE"/>
    <property type="match status" value="1"/>
</dbReference>
<dbReference type="PRINTS" id="PR00131">
    <property type="entry name" value="GLHYDRLASE1"/>
</dbReference>
<comment type="caution">
    <text evidence="6">The sequence shown here is derived from an EMBL/GenBank/DDBJ whole genome shotgun (WGS) entry which is preliminary data.</text>
</comment>
<dbReference type="GO" id="GO:0005975">
    <property type="term" value="P:carbohydrate metabolic process"/>
    <property type="evidence" value="ECO:0007669"/>
    <property type="project" value="InterPro"/>
</dbReference>
<accession>A0A8T2TFI4</accession>
<dbReference type="Pfam" id="PF00232">
    <property type="entry name" value="Glyco_hydro_1"/>
    <property type="match status" value="1"/>
</dbReference>
<dbReference type="OrthoDB" id="65569at2759"/>
<keyword evidence="3" id="KW-0326">Glycosidase</keyword>
<dbReference type="InterPro" id="IPR017853">
    <property type="entry name" value="GH"/>
</dbReference>
<evidence type="ECO:0000256" key="2">
    <source>
        <dbReference type="ARBA" id="ARBA00022801"/>
    </source>
</evidence>
<dbReference type="InterPro" id="IPR001360">
    <property type="entry name" value="Glyco_hydro_1"/>
</dbReference>
<dbReference type="EMBL" id="CM035418">
    <property type="protein sequence ID" value="KAH7420601.1"/>
    <property type="molecule type" value="Genomic_DNA"/>
</dbReference>
<evidence type="ECO:0000256" key="3">
    <source>
        <dbReference type="ARBA" id="ARBA00023295"/>
    </source>
</evidence>
<proteinExistence type="inferred from homology"/>
<evidence type="ECO:0000256" key="5">
    <source>
        <dbReference type="SAM" id="SignalP"/>
    </source>
</evidence>
<evidence type="ECO:0000256" key="1">
    <source>
        <dbReference type="ARBA" id="ARBA00010838"/>
    </source>
</evidence>
<organism evidence="6 7">
    <name type="scientific">Ceratopteris richardii</name>
    <name type="common">Triangle waterfern</name>
    <dbReference type="NCBI Taxonomy" id="49495"/>
    <lineage>
        <taxon>Eukaryota</taxon>
        <taxon>Viridiplantae</taxon>
        <taxon>Streptophyta</taxon>
        <taxon>Embryophyta</taxon>
        <taxon>Tracheophyta</taxon>
        <taxon>Polypodiopsida</taxon>
        <taxon>Polypodiidae</taxon>
        <taxon>Polypodiales</taxon>
        <taxon>Pteridineae</taxon>
        <taxon>Pteridaceae</taxon>
        <taxon>Parkerioideae</taxon>
        <taxon>Ceratopteris</taxon>
    </lineage>
</organism>
<dbReference type="EMBL" id="CM035418">
    <property type="protein sequence ID" value="KAH7420605.1"/>
    <property type="molecule type" value="Genomic_DNA"/>
</dbReference>
<dbReference type="FunFam" id="3.20.20.80:FF:000041">
    <property type="entry name" value="Beta-glucosidase 7"/>
    <property type="match status" value="1"/>
</dbReference>
<evidence type="ECO:0008006" key="8">
    <source>
        <dbReference type="Google" id="ProtNLM"/>
    </source>
</evidence>
<dbReference type="AlphaFoldDB" id="A0A8T2TFI4"/>
<dbReference type="SUPFAM" id="SSF51445">
    <property type="entry name" value="(Trans)glycosidases"/>
    <property type="match status" value="1"/>
</dbReference>
<feature type="chain" id="PRO_5036275913" description="Beta-glucosidase" evidence="5">
    <location>
        <begin position="25"/>
        <end position="543"/>
    </location>
</feature>
<evidence type="ECO:0000313" key="6">
    <source>
        <dbReference type="EMBL" id="KAH7420603.1"/>
    </source>
</evidence>